<feature type="compositionally biased region" description="Low complexity" evidence="1">
    <location>
        <begin position="1132"/>
        <end position="1147"/>
    </location>
</feature>
<feature type="compositionally biased region" description="Low complexity" evidence="1">
    <location>
        <begin position="100"/>
        <end position="113"/>
    </location>
</feature>
<feature type="region of interest" description="Disordered" evidence="1">
    <location>
        <begin position="802"/>
        <end position="1161"/>
    </location>
</feature>
<feature type="region of interest" description="Disordered" evidence="1">
    <location>
        <begin position="1191"/>
        <end position="1214"/>
    </location>
</feature>
<feature type="compositionally biased region" description="Low complexity" evidence="1">
    <location>
        <begin position="825"/>
        <end position="837"/>
    </location>
</feature>
<feature type="compositionally biased region" description="Polar residues" evidence="1">
    <location>
        <begin position="626"/>
        <end position="645"/>
    </location>
</feature>
<sequence length="1214" mass="130514">MINRRSSFYPPNNGEYISPFTAPAMPNLRTQGIVQHKPVAAEAAFIPRSPLPPQKLAKLANALGISTPLPASSPPPTASKKSFSTPQTPSGELLSPESKTATPASATGSSTPSRYLIHVTPPKHLPHRSRKDPEAFAAFRRGTLVPLHATLQAQISAIAREFQLPTTHGVVLYLVNEAEYGASSRSVLGKGPRISEDVWKWLWARVAEEQPIMRGVGLGLTNGESTSASSERPMLLRKRSSPAKLDLQRTSSTRYPLTPSPSTPSTAKSVTMSSGTNQEAREKRDSPGVPSSSSQNLTTLFNATSQTPSLSLDSRLLPGLGSPSFLPVLAKVEFDIDRKIGTWYEVWRRSRKSMQKRKGKNVDHQGRLPLRITINDKNGTVVPSSDSSDSSDDGEGDYTRLSDDDELTAGVGPRRRDPLADVFGSDGEAWSELQSRRPNGRTKGGLALDSASLSNPLESDHPDRSGVSDEEVVALWNAHNQPQLQRSKIPAPLNLANSGGKLEIGIATTTPSPYTSSSAEGGSRLPYLSEKRDDEETIREKRVGVIYDDLELDLGEIDIEEQRTMQLKIREELDVLERNLVQFSPRALKTVDLSPDVLQPNGIYLRSAPPQQSNFSSPPSQPHHAGSQSMQLPSSGLDPSQTYQRQDGRVGSTIGPPVFKQPALVGTPSPEADSFKGLHGLKTGSDGNVLYDTPEQVAWPSVPYSVLASQGEGDSLLSPTSSLRSLKSGNQANSPPRVILNGKANGVTKAGTEKRKNSSSISSMLSNFSASRETSESRARMRQYEEEAGFYAEQPKLQPSLAQRVPEAASPVLPLSPDPFGRFPSSINNNASSNVSNPPERNSSLRNGMLPAGPNTGRHSQAPSSRFSVDSVAEEQRSLKVNKGPSLVSMKSFRKLWRKNDKPSTSGASMPASPDPSALPSRPSSSALSLNYTETDVSRTPSPSVPFPSGSTRGSQKPHKSHRDSGLDPFYFDQDSKFAPRKTPSPSSQASYQFPPNAASQARTAAQSQTPTAEKKRSMRKSLVSKWKNGSEGSSSTDSSEPRRRRPSIADVASLIRSGGNSSISSTSALQSPSVPDLPVEYRMSQHSRMQSRGSVSTMLTSMILNTNGGDDRAYVRRKPQAQTSTDSSQESVDPLPTPVSVVPPLSFGKGGLNKGSMSGSVTLSLASPVSGDASDGMRSSFDDSQFEILTPLPRVGRTSPSVSTAQNGIDREA</sequence>
<feature type="compositionally biased region" description="Polar residues" evidence="1">
    <location>
        <begin position="1199"/>
        <end position="1208"/>
    </location>
</feature>
<feature type="compositionally biased region" description="Low complexity" evidence="1">
    <location>
        <begin position="758"/>
        <end position="772"/>
    </location>
</feature>
<feature type="region of interest" description="Disordered" evidence="1">
    <location>
        <begin position="217"/>
        <end position="296"/>
    </location>
</feature>
<evidence type="ECO:0000313" key="3">
    <source>
        <dbReference type="Proteomes" id="UP000757232"/>
    </source>
</evidence>
<dbReference type="AlphaFoldDB" id="A0A9Q5HTF3"/>
<proteinExistence type="predicted"/>
<feature type="region of interest" description="Disordered" evidence="1">
    <location>
        <begin position="602"/>
        <end position="680"/>
    </location>
</feature>
<dbReference type="EMBL" id="LNZH02000208">
    <property type="protein sequence ID" value="OCB85595.1"/>
    <property type="molecule type" value="Genomic_DNA"/>
</dbReference>
<protein>
    <submittedName>
        <fullName evidence="2">Uncharacterized protein</fullName>
    </submittedName>
</protein>
<feature type="compositionally biased region" description="Low complexity" evidence="1">
    <location>
        <begin position="1054"/>
        <end position="1068"/>
    </location>
</feature>
<organism evidence="2 3">
    <name type="scientific">Sanghuangporus baumii</name>
    <name type="common">Phellinus baumii</name>
    <dbReference type="NCBI Taxonomy" id="108892"/>
    <lineage>
        <taxon>Eukaryota</taxon>
        <taxon>Fungi</taxon>
        <taxon>Dikarya</taxon>
        <taxon>Basidiomycota</taxon>
        <taxon>Agaricomycotina</taxon>
        <taxon>Agaricomycetes</taxon>
        <taxon>Hymenochaetales</taxon>
        <taxon>Hymenochaetaceae</taxon>
        <taxon>Sanghuangporus</taxon>
    </lineage>
</organism>
<feature type="compositionally biased region" description="Low complexity" evidence="1">
    <location>
        <begin position="906"/>
        <end position="930"/>
    </location>
</feature>
<dbReference type="OrthoDB" id="2526154at2759"/>
<feature type="region of interest" description="Disordered" evidence="1">
    <location>
        <begin position="353"/>
        <end position="468"/>
    </location>
</feature>
<evidence type="ECO:0000256" key="1">
    <source>
        <dbReference type="SAM" id="MobiDB-lite"/>
    </source>
</evidence>
<feature type="compositionally biased region" description="Low complexity" evidence="1">
    <location>
        <begin position="1030"/>
        <end position="1039"/>
    </location>
</feature>
<feature type="compositionally biased region" description="Polar residues" evidence="1">
    <location>
        <begin position="857"/>
        <end position="868"/>
    </location>
</feature>
<feature type="region of interest" description="Disordered" evidence="1">
    <location>
        <begin position="711"/>
        <end position="781"/>
    </location>
</feature>
<feature type="compositionally biased region" description="Polar residues" evidence="1">
    <location>
        <begin position="984"/>
        <end position="994"/>
    </location>
</feature>
<feature type="compositionally biased region" description="Polar residues" evidence="1">
    <location>
        <begin position="931"/>
        <end position="942"/>
    </location>
</feature>
<feature type="compositionally biased region" description="Polar residues" evidence="1">
    <location>
        <begin position="1085"/>
        <end position="1109"/>
    </location>
</feature>
<evidence type="ECO:0000313" key="2">
    <source>
        <dbReference type="EMBL" id="OCB85595.1"/>
    </source>
</evidence>
<comment type="caution">
    <text evidence="2">The sequence shown here is derived from an EMBL/GenBank/DDBJ whole genome shotgun (WGS) entry which is preliminary data.</text>
</comment>
<reference evidence="2" key="1">
    <citation type="submission" date="2016-06" db="EMBL/GenBank/DDBJ databases">
        <title>Draft Genome sequence of the fungus Inonotus baumii.</title>
        <authorList>
            <person name="Zhu H."/>
            <person name="Lin W."/>
        </authorList>
    </citation>
    <scope>NUCLEOTIDE SEQUENCE</scope>
    <source>
        <strain evidence="2">821</strain>
    </source>
</reference>
<keyword evidence="3" id="KW-1185">Reference proteome</keyword>
<name>A0A9Q5HTF3_SANBA</name>
<feature type="compositionally biased region" description="Basic and acidic residues" evidence="1">
    <location>
        <begin position="458"/>
        <end position="467"/>
    </location>
</feature>
<feature type="region of interest" description="Disordered" evidence="1">
    <location>
        <begin position="67"/>
        <end position="130"/>
    </location>
</feature>
<feature type="compositionally biased region" description="Polar residues" evidence="1">
    <location>
        <begin position="1121"/>
        <end position="1131"/>
    </location>
</feature>
<feature type="compositionally biased region" description="Low complexity" evidence="1">
    <location>
        <begin position="607"/>
        <end position="618"/>
    </location>
</feature>
<accession>A0A9Q5HTF3</accession>
<feature type="compositionally biased region" description="Low complexity" evidence="1">
    <location>
        <begin position="715"/>
        <end position="728"/>
    </location>
</feature>
<gene>
    <name evidence="2" type="ORF">A7U60_g7244</name>
</gene>
<feature type="compositionally biased region" description="Low complexity" evidence="1">
    <location>
        <begin position="995"/>
        <end position="1012"/>
    </location>
</feature>
<feature type="region of interest" description="Disordered" evidence="1">
    <location>
        <begin position="510"/>
        <end position="535"/>
    </location>
</feature>
<dbReference type="Proteomes" id="UP000757232">
    <property type="component" value="Unassembled WGS sequence"/>
</dbReference>